<reference evidence="1" key="1">
    <citation type="submission" date="2020-04" db="EMBL/GenBank/DDBJ databases">
        <authorList>
            <person name="Chiriac C."/>
            <person name="Salcher M."/>
            <person name="Ghai R."/>
            <person name="Kavagutti S V."/>
        </authorList>
    </citation>
    <scope>NUCLEOTIDE SEQUENCE</scope>
</reference>
<name>A0A6J5LYN2_9CAUD</name>
<accession>A0A6J5LYN2</accession>
<protein>
    <submittedName>
        <fullName evidence="1">Uncharacterized protein</fullName>
    </submittedName>
</protein>
<dbReference type="EMBL" id="LR796326">
    <property type="protein sequence ID" value="CAB4136889.1"/>
    <property type="molecule type" value="Genomic_DNA"/>
</dbReference>
<gene>
    <name evidence="1" type="ORF">UFOVP314_28</name>
</gene>
<proteinExistence type="predicted"/>
<evidence type="ECO:0000313" key="1">
    <source>
        <dbReference type="EMBL" id="CAB4136889.1"/>
    </source>
</evidence>
<sequence>MTGRLTPDQVLAQAVSDLPEGAYVTGAVVIATYVLPGEDDDDDRGPYLAWRTDQVAGRWAHLGMVETVAADMRADLTRRSDDED</sequence>
<organism evidence="1">
    <name type="scientific">uncultured Caudovirales phage</name>
    <dbReference type="NCBI Taxonomy" id="2100421"/>
    <lineage>
        <taxon>Viruses</taxon>
        <taxon>Duplodnaviria</taxon>
        <taxon>Heunggongvirae</taxon>
        <taxon>Uroviricota</taxon>
        <taxon>Caudoviricetes</taxon>
        <taxon>Peduoviridae</taxon>
        <taxon>Maltschvirus</taxon>
        <taxon>Maltschvirus maltsch</taxon>
    </lineage>
</organism>